<comment type="pathway">
    <text evidence="8">Amino-acid biosynthesis; L-proline biosynthesis; L-glutamate 5-semialdehyde from L-glutamate: step 1/2.</text>
</comment>
<dbReference type="InterPro" id="IPR002478">
    <property type="entry name" value="PUA"/>
</dbReference>
<comment type="caution">
    <text evidence="10">The sequence shown here is derived from an EMBL/GenBank/DDBJ whole genome shotgun (WGS) entry which is preliminary data.</text>
</comment>
<evidence type="ECO:0000256" key="1">
    <source>
        <dbReference type="ARBA" id="ARBA00022490"/>
    </source>
</evidence>
<dbReference type="InterPro" id="IPR036974">
    <property type="entry name" value="PUA_sf"/>
</dbReference>
<dbReference type="InterPro" id="IPR011529">
    <property type="entry name" value="Glu_5kinase"/>
</dbReference>
<comment type="function">
    <text evidence="8">Catalyzes the transfer of a phosphate group to glutamate to form L-glutamate 5-phosphate.</text>
</comment>
<evidence type="ECO:0000313" key="11">
    <source>
        <dbReference type="Proteomes" id="UP000810252"/>
    </source>
</evidence>
<dbReference type="GO" id="GO:0004349">
    <property type="term" value="F:glutamate 5-kinase activity"/>
    <property type="evidence" value="ECO:0007669"/>
    <property type="project" value="UniProtKB-UniRule"/>
</dbReference>
<dbReference type="Proteomes" id="UP000810252">
    <property type="component" value="Unassembled WGS sequence"/>
</dbReference>
<dbReference type="InterPro" id="IPR001057">
    <property type="entry name" value="Glu/AcGlu_kinase"/>
</dbReference>
<keyword evidence="3 8" id="KW-0641">Proline biosynthesis</keyword>
<keyword evidence="2 8" id="KW-0028">Amino-acid biosynthesis</keyword>
<dbReference type="InterPro" id="IPR001048">
    <property type="entry name" value="Asp/Glu/Uridylate_kinase"/>
</dbReference>
<dbReference type="EMBL" id="JADIMQ010000072">
    <property type="protein sequence ID" value="MBO8448605.1"/>
    <property type="molecule type" value="Genomic_DNA"/>
</dbReference>
<dbReference type="NCBIfam" id="TIGR01027">
    <property type="entry name" value="proB"/>
    <property type="match status" value="1"/>
</dbReference>
<dbReference type="SUPFAM" id="SSF88697">
    <property type="entry name" value="PUA domain-like"/>
    <property type="match status" value="1"/>
</dbReference>
<dbReference type="PRINTS" id="PR00474">
    <property type="entry name" value="GLU5KINASE"/>
</dbReference>
<sequence>MQARYKRAVVKVGSNVLTKGDGSLDLEAMQRIVDQIAGLMRLGMEVILVSSGAVASGKSVISGHRRLDAVSARQLYSSVGQARLINSYCELFSRHGIICGQVLTTKESLSTRDHYLNQMNCMDTMLGNGVIPVVNENDTISVTELMFTDNDELSGMVASMMDAGCLVILSNVDGIYDGPPGNPSSEIIPEVRPGENISGCIASGKSSFGRGGMLTKYRIATKVADEGIEVVIANGKQEGILYGVLTDREGPVRCTRFLPSERPISHIKKWIAHSDGFAKGEIRINEGAYRALTGTRASSLLPVGVTSVSGEFEKGDIVKIIAPDGHTAGVGKVSAGSAKAAESIGQKGRKPLIHYDYLYIEFTESPEDIQGTR</sequence>
<proteinExistence type="inferred from homology"/>
<dbReference type="PANTHER" id="PTHR43654:SF1">
    <property type="entry name" value="ISOPENTENYL PHOSPHATE KINASE"/>
    <property type="match status" value="1"/>
</dbReference>
<dbReference type="InterPro" id="IPR036393">
    <property type="entry name" value="AceGlu_kinase-like_sf"/>
</dbReference>
<keyword evidence="4 8" id="KW-0808">Transferase</keyword>
<comment type="caution">
    <text evidence="8">Lacks conserved residue(s) required for the propagation of feature annotation.</text>
</comment>
<keyword evidence="1 8" id="KW-0963">Cytoplasm</keyword>
<organism evidence="10 11">
    <name type="scientific">Candidatus Cryptobacteroides merdigallinarum</name>
    <dbReference type="NCBI Taxonomy" id="2840770"/>
    <lineage>
        <taxon>Bacteria</taxon>
        <taxon>Pseudomonadati</taxon>
        <taxon>Bacteroidota</taxon>
        <taxon>Bacteroidia</taxon>
        <taxon>Bacteroidales</taxon>
        <taxon>Candidatus Cryptobacteroides</taxon>
    </lineage>
</organism>
<dbReference type="InterPro" id="IPR005715">
    <property type="entry name" value="Glu_5kinase/COase_Synthase"/>
</dbReference>
<comment type="subcellular location">
    <subcellularLocation>
        <location evidence="8">Cytoplasm</location>
    </subcellularLocation>
</comment>
<dbReference type="Pfam" id="PF00696">
    <property type="entry name" value="AA_kinase"/>
    <property type="match status" value="1"/>
</dbReference>
<dbReference type="InterPro" id="IPR041739">
    <property type="entry name" value="G5K_ProB"/>
</dbReference>
<dbReference type="CDD" id="cd04242">
    <property type="entry name" value="AAK_G5K_ProB"/>
    <property type="match status" value="1"/>
</dbReference>
<accession>A0A9D9HBY8</accession>
<dbReference type="EC" id="2.7.2.11" evidence="8"/>
<feature type="domain" description="PUA" evidence="9">
    <location>
        <begin position="280"/>
        <end position="353"/>
    </location>
</feature>
<keyword evidence="6 8" id="KW-0418">Kinase</keyword>
<keyword evidence="5 8" id="KW-0547">Nucleotide-binding</keyword>
<evidence type="ECO:0000259" key="9">
    <source>
        <dbReference type="SMART" id="SM00359"/>
    </source>
</evidence>
<evidence type="ECO:0000256" key="5">
    <source>
        <dbReference type="ARBA" id="ARBA00022741"/>
    </source>
</evidence>
<dbReference type="GO" id="GO:0003723">
    <property type="term" value="F:RNA binding"/>
    <property type="evidence" value="ECO:0007669"/>
    <property type="project" value="InterPro"/>
</dbReference>
<dbReference type="Pfam" id="PF01472">
    <property type="entry name" value="PUA"/>
    <property type="match status" value="1"/>
</dbReference>
<dbReference type="Gene3D" id="3.40.1160.10">
    <property type="entry name" value="Acetylglutamate kinase-like"/>
    <property type="match status" value="1"/>
</dbReference>
<dbReference type="SUPFAM" id="SSF53633">
    <property type="entry name" value="Carbamate kinase-like"/>
    <property type="match status" value="1"/>
</dbReference>
<dbReference type="PANTHER" id="PTHR43654">
    <property type="entry name" value="GLUTAMATE 5-KINASE"/>
    <property type="match status" value="1"/>
</dbReference>
<dbReference type="GO" id="GO:0055129">
    <property type="term" value="P:L-proline biosynthetic process"/>
    <property type="evidence" value="ECO:0007669"/>
    <property type="project" value="UniProtKB-UniRule"/>
</dbReference>
<gene>
    <name evidence="8 10" type="primary">proB</name>
    <name evidence="10" type="ORF">IAC29_04965</name>
</gene>
<dbReference type="FunFam" id="3.40.1160.10:FF:000040">
    <property type="entry name" value="Glutamate 5-kinase"/>
    <property type="match status" value="1"/>
</dbReference>
<evidence type="ECO:0000313" key="10">
    <source>
        <dbReference type="EMBL" id="MBO8448605.1"/>
    </source>
</evidence>
<feature type="binding site" evidence="8">
    <location>
        <position position="138"/>
    </location>
    <ligand>
        <name>substrate</name>
    </ligand>
</feature>
<evidence type="ECO:0000256" key="3">
    <source>
        <dbReference type="ARBA" id="ARBA00022650"/>
    </source>
</evidence>
<dbReference type="GO" id="GO:0005524">
    <property type="term" value="F:ATP binding"/>
    <property type="evidence" value="ECO:0007669"/>
    <property type="project" value="UniProtKB-KW"/>
</dbReference>
<dbReference type="PIRSF" id="PIRSF000729">
    <property type="entry name" value="GK"/>
    <property type="match status" value="1"/>
</dbReference>
<dbReference type="InterPro" id="IPR015947">
    <property type="entry name" value="PUA-like_sf"/>
</dbReference>
<keyword evidence="7 8" id="KW-0067">ATP-binding</keyword>
<dbReference type="HAMAP" id="MF_00456">
    <property type="entry name" value="ProB"/>
    <property type="match status" value="1"/>
</dbReference>
<evidence type="ECO:0000256" key="4">
    <source>
        <dbReference type="ARBA" id="ARBA00022679"/>
    </source>
</evidence>
<feature type="binding site" evidence="8">
    <location>
        <position position="150"/>
    </location>
    <ligand>
        <name>substrate</name>
    </ligand>
</feature>
<feature type="binding site" evidence="8">
    <location>
        <position position="11"/>
    </location>
    <ligand>
        <name>ATP</name>
        <dbReference type="ChEBI" id="CHEBI:30616"/>
    </ligand>
</feature>
<evidence type="ECO:0000256" key="7">
    <source>
        <dbReference type="ARBA" id="ARBA00022840"/>
    </source>
</evidence>
<dbReference type="CDD" id="cd21157">
    <property type="entry name" value="PUA_G5K"/>
    <property type="match status" value="1"/>
</dbReference>
<dbReference type="AlphaFoldDB" id="A0A9D9HBY8"/>
<protein>
    <recommendedName>
        <fullName evidence="8">Glutamate 5-kinase</fullName>
        <ecNumber evidence="8">2.7.2.11</ecNumber>
    </recommendedName>
    <alternativeName>
        <fullName evidence="8">Gamma-glutamyl kinase</fullName>
        <shortName evidence="8">GK</shortName>
    </alternativeName>
</protein>
<dbReference type="SMART" id="SM00359">
    <property type="entry name" value="PUA"/>
    <property type="match status" value="1"/>
</dbReference>
<feature type="binding site" evidence="8">
    <location>
        <position position="51"/>
    </location>
    <ligand>
        <name>substrate</name>
    </ligand>
</feature>
<dbReference type="PROSITE" id="PS50890">
    <property type="entry name" value="PUA"/>
    <property type="match status" value="1"/>
</dbReference>
<reference evidence="10" key="1">
    <citation type="submission" date="2020-10" db="EMBL/GenBank/DDBJ databases">
        <authorList>
            <person name="Gilroy R."/>
        </authorList>
    </citation>
    <scope>NUCLEOTIDE SEQUENCE</scope>
    <source>
        <strain evidence="10">20514</strain>
    </source>
</reference>
<evidence type="ECO:0000256" key="6">
    <source>
        <dbReference type="ARBA" id="ARBA00022777"/>
    </source>
</evidence>
<evidence type="ECO:0000256" key="8">
    <source>
        <dbReference type="HAMAP-Rule" id="MF_00456"/>
    </source>
</evidence>
<dbReference type="Gene3D" id="2.30.130.10">
    <property type="entry name" value="PUA domain"/>
    <property type="match status" value="1"/>
</dbReference>
<comment type="similarity">
    <text evidence="8">Belongs to the glutamate 5-kinase family.</text>
</comment>
<reference evidence="10" key="2">
    <citation type="journal article" date="2021" name="PeerJ">
        <title>Extensive microbial diversity within the chicken gut microbiome revealed by metagenomics and culture.</title>
        <authorList>
            <person name="Gilroy R."/>
            <person name="Ravi A."/>
            <person name="Getino M."/>
            <person name="Pursley I."/>
            <person name="Horton D.L."/>
            <person name="Alikhan N.F."/>
            <person name="Baker D."/>
            <person name="Gharbi K."/>
            <person name="Hall N."/>
            <person name="Watson M."/>
            <person name="Adriaenssens E.M."/>
            <person name="Foster-Nyarko E."/>
            <person name="Jarju S."/>
            <person name="Secka A."/>
            <person name="Antonio M."/>
            <person name="Oren A."/>
            <person name="Chaudhuri R.R."/>
            <person name="La Ragione R."/>
            <person name="Hildebrand F."/>
            <person name="Pallen M.J."/>
        </authorList>
    </citation>
    <scope>NUCLEOTIDE SEQUENCE</scope>
    <source>
        <strain evidence="10">20514</strain>
    </source>
</reference>
<name>A0A9D9HBY8_9BACT</name>
<evidence type="ECO:0000256" key="2">
    <source>
        <dbReference type="ARBA" id="ARBA00022605"/>
    </source>
</evidence>
<comment type="catalytic activity">
    <reaction evidence="8">
        <text>L-glutamate + ATP = L-glutamyl 5-phosphate + ADP</text>
        <dbReference type="Rhea" id="RHEA:14877"/>
        <dbReference type="ChEBI" id="CHEBI:29985"/>
        <dbReference type="ChEBI" id="CHEBI:30616"/>
        <dbReference type="ChEBI" id="CHEBI:58274"/>
        <dbReference type="ChEBI" id="CHEBI:456216"/>
        <dbReference type="EC" id="2.7.2.11"/>
    </reaction>
</comment>
<dbReference type="GO" id="GO:0005829">
    <property type="term" value="C:cytosol"/>
    <property type="evidence" value="ECO:0007669"/>
    <property type="project" value="TreeGrafter"/>
</dbReference>